<proteinExistence type="predicted"/>
<dbReference type="AlphaFoldDB" id="A0A9D4ILY8"/>
<protein>
    <submittedName>
        <fullName evidence="1">Uncharacterized protein</fullName>
    </submittedName>
</protein>
<dbReference type="EMBL" id="JAIWYP010000009">
    <property type="protein sequence ID" value="KAH3777562.1"/>
    <property type="molecule type" value="Genomic_DNA"/>
</dbReference>
<gene>
    <name evidence="1" type="ORF">DPMN_179009</name>
</gene>
<reference evidence="1" key="2">
    <citation type="submission" date="2020-11" db="EMBL/GenBank/DDBJ databases">
        <authorList>
            <person name="McCartney M.A."/>
            <person name="Auch B."/>
            <person name="Kono T."/>
            <person name="Mallez S."/>
            <person name="Becker A."/>
            <person name="Gohl D.M."/>
            <person name="Silverstein K.A.T."/>
            <person name="Koren S."/>
            <person name="Bechman K.B."/>
            <person name="Herman A."/>
            <person name="Abrahante J.E."/>
            <person name="Garbe J."/>
        </authorList>
    </citation>
    <scope>NUCLEOTIDE SEQUENCE</scope>
    <source>
        <strain evidence="1">Duluth1</strain>
        <tissue evidence="1">Whole animal</tissue>
    </source>
</reference>
<accession>A0A9D4ILY8</accession>
<evidence type="ECO:0000313" key="1">
    <source>
        <dbReference type="EMBL" id="KAH3777562.1"/>
    </source>
</evidence>
<keyword evidence="2" id="KW-1185">Reference proteome</keyword>
<sequence>MCVPEFLRCEMYRGRFGTNTSSSVVFPFYSTADCISVQIEPYLYYMQYLTYRELHQEPKRMEVLMKLLKFTTSIKIRRVVLSNGDILLSFDHFDTSLNMLGHCLELEQNLELAWITYRASLKMLPQRNAAALHIVRLLWQVDKGMWG</sequence>
<dbReference type="Proteomes" id="UP000828390">
    <property type="component" value="Unassembled WGS sequence"/>
</dbReference>
<name>A0A9D4ILY8_DREPO</name>
<evidence type="ECO:0000313" key="2">
    <source>
        <dbReference type="Proteomes" id="UP000828390"/>
    </source>
</evidence>
<reference evidence="1" key="1">
    <citation type="journal article" date="2019" name="bioRxiv">
        <title>The Genome of the Zebra Mussel, Dreissena polymorpha: A Resource for Invasive Species Research.</title>
        <authorList>
            <person name="McCartney M.A."/>
            <person name="Auch B."/>
            <person name="Kono T."/>
            <person name="Mallez S."/>
            <person name="Zhang Y."/>
            <person name="Obille A."/>
            <person name="Becker A."/>
            <person name="Abrahante J.E."/>
            <person name="Garbe J."/>
            <person name="Badalamenti J.P."/>
            <person name="Herman A."/>
            <person name="Mangelson H."/>
            <person name="Liachko I."/>
            <person name="Sullivan S."/>
            <person name="Sone E.D."/>
            <person name="Koren S."/>
            <person name="Silverstein K.A.T."/>
            <person name="Beckman K.B."/>
            <person name="Gohl D.M."/>
        </authorList>
    </citation>
    <scope>NUCLEOTIDE SEQUENCE</scope>
    <source>
        <strain evidence="1">Duluth1</strain>
        <tissue evidence="1">Whole animal</tissue>
    </source>
</reference>
<comment type="caution">
    <text evidence="1">The sequence shown here is derived from an EMBL/GenBank/DDBJ whole genome shotgun (WGS) entry which is preliminary data.</text>
</comment>
<organism evidence="1 2">
    <name type="scientific">Dreissena polymorpha</name>
    <name type="common">Zebra mussel</name>
    <name type="synonym">Mytilus polymorpha</name>
    <dbReference type="NCBI Taxonomy" id="45954"/>
    <lineage>
        <taxon>Eukaryota</taxon>
        <taxon>Metazoa</taxon>
        <taxon>Spiralia</taxon>
        <taxon>Lophotrochozoa</taxon>
        <taxon>Mollusca</taxon>
        <taxon>Bivalvia</taxon>
        <taxon>Autobranchia</taxon>
        <taxon>Heteroconchia</taxon>
        <taxon>Euheterodonta</taxon>
        <taxon>Imparidentia</taxon>
        <taxon>Neoheterodontei</taxon>
        <taxon>Myida</taxon>
        <taxon>Dreissenoidea</taxon>
        <taxon>Dreissenidae</taxon>
        <taxon>Dreissena</taxon>
    </lineage>
</organism>